<evidence type="ECO:0000313" key="4">
    <source>
        <dbReference type="Proteomes" id="UP000749293"/>
    </source>
</evidence>
<keyword evidence="2" id="KW-0812">Transmembrane</keyword>
<keyword evidence="4" id="KW-1185">Reference proteome</keyword>
<feature type="region of interest" description="Disordered" evidence="1">
    <location>
        <begin position="180"/>
        <end position="200"/>
    </location>
</feature>
<comment type="caution">
    <text evidence="3">The sequence shown here is derived from an EMBL/GenBank/DDBJ whole genome shotgun (WGS) entry which is preliminary data.</text>
</comment>
<feature type="compositionally biased region" description="Acidic residues" evidence="1">
    <location>
        <begin position="191"/>
        <end position="200"/>
    </location>
</feature>
<feature type="transmembrane region" description="Helical" evidence="2">
    <location>
        <begin position="119"/>
        <end position="137"/>
    </location>
</feature>
<dbReference type="GeneID" id="55970200"/>
<proteinExistence type="predicted"/>
<protein>
    <recommendedName>
        <fullName evidence="5">Alpha-mannosyltransferase alg11p</fullName>
    </recommendedName>
</protein>
<feature type="transmembrane region" description="Helical" evidence="2">
    <location>
        <begin position="47"/>
        <end position="68"/>
    </location>
</feature>
<dbReference type="Proteomes" id="UP000749293">
    <property type="component" value="Unassembled WGS sequence"/>
</dbReference>
<accession>A0A9P5D2J2</accession>
<gene>
    <name evidence="3" type="ORF">GMORB2_3972</name>
</gene>
<dbReference type="RefSeq" id="XP_035323785.1">
    <property type="nucleotide sequence ID" value="XM_035465948.1"/>
</dbReference>
<dbReference type="OrthoDB" id="2126185at2759"/>
<reference evidence="3" key="1">
    <citation type="submission" date="2020-03" db="EMBL/GenBank/DDBJ databases">
        <title>Site-based positive gene gene selection in Geosmithia morbida across the United States reveals a broad range of putative effectors and factors for local host and environmental adapation.</title>
        <authorList>
            <person name="Onufrak A."/>
            <person name="Murdoch R.W."/>
            <person name="Gazis R."/>
            <person name="Huff M."/>
            <person name="Staton M."/>
            <person name="Klingeman W."/>
            <person name="Hadziabdic D."/>
        </authorList>
    </citation>
    <scope>NUCLEOTIDE SEQUENCE</scope>
    <source>
        <strain evidence="3">1262</strain>
    </source>
</reference>
<feature type="transmembrane region" description="Helical" evidence="2">
    <location>
        <begin position="205"/>
        <end position="225"/>
    </location>
</feature>
<dbReference type="AlphaFoldDB" id="A0A9P5D2J2"/>
<sequence length="342" mass="38072">MEEVSNVRPLAIFSGYMVTAAVLTAACISIIRGGLSRQQRQPWPQRKLALTVFSLLAAFSLGMTWYHMFRFFGWSYNEWKARQIPGLLDPDVVHLGRWLRETKLFQQAWATVLDSPSRSWWSLQIFGFCANWSVMLADQERRRGIPHLWLFMLLAQVVAVSFASNLFFLAVAAYSPDGRNDNGNEKGSAAGDEDDDDDGDSASSFWYDAVIIVTVSLALGVPAAVDQAHFLRLLLMPHLLGFAPLLLNRALPKGSSSSTGPGWPRMATYTGAMATVVGFATFAAVSEEVGADLYWNLLHDHPAVSSVGWDVVCCTVSYSAWYLLHRNLREWIKSTQGVRIET</sequence>
<feature type="transmembrane region" description="Helical" evidence="2">
    <location>
        <begin position="12"/>
        <end position="35"/>
    </location>
</feature>
<feature type="transmembrane region" description="Helical" evidence="2">
    <location>
        <begin position="149"/>
        <end position="174"/>
    </location>
</feature>
<name>A0A9P5D2J2_9HYPO</name>
<evidence type="ECO:0000256" key="2">
    <source>
        <dbReference type="SAM" id="Phobius"/>
    </source>
</evidence>
<keyword evidence="2" id="KW-1133">Transmembrane helix</keyword>
<evidence type="ECO:0000313" key="3">
    <source>
        <dbReference type="EMBL" id="KAF4125133.1"/>
    </source>
</evidence>
<organism evidence="3 4">
    <name type="scientific">Geosmithia morbida</name>
    <dbReference type="NCBI Taxonomy" id="1094350"/>
    <lineage>
        <taxon>Eukaryota</taxon>
        <taxon>Fungi</taxon>
        <taxon>Dikarya</taxon>
        <taxon>Ascomycota</taxon>
        <taxon>Pezizomycotina</taxon>
        <taxon>Sordariomycetes</taxon>
        <taxon>Hypocreomycetidae</taxon>
        <taxon>Hypocreales</taxon>
        <taxon>Bionectriaceae</taxon>
        <taxon>Geosmithia</taxon>
    </lineage>
</organism>
<evidence type="ECO:0008006" key="5">
    <source>
        <dbReference type="Google" id="ProtNLM"/>
    </source>
</evidence>
<feature type="transmembrane region" description="Helical" evidence="2">
    <location>
        <begin position="266"/>
        <end position="286"/>
    </location>
</feature>
<keyword evidence="2" id="KW-0472">Membrane</keyword>
<evidence type="ECO:0000256" key="1">
    <source>
        <dbReference type="SAM" id="MobiDB-lite"/>
    </source>
</evidence>
<dbReference type="EMBL" id="JAANYQ010000003">
    <property type="protein sequence ID" value="KAF4125133.1"/>
    <property type="molecule type" value="Genomic_DNA"/>
</dbReference>